<accession>A0A537JWP7</accession>
<name>A0A537JWP7_9BACT</name>
<dbReference type="Proteomes" id="UP000318509">
    <property type="component" value="Unassembled WGS sequence"/>
</dbReference>
<gene>
    <name evidence="2" type="ORF">E6H00_14180</name>
</gene>
<feature type="region of interest" description="Disordered" evidence="1">
    <location>
        <begin position="296"/>
        <end position="323"/>
    </location>
</feature>
<evidence type="ECO:0000256" key="1">
    <source>
        <dbReference type="SAM" id="MobiDB-lite"/>
    </source>
</evidence>
<feature type="compositionally biased region" description="Basic residues" evidence="1">
    <location>
        <begin position="314"/>
        <end position="323"/>
    </location>
</feature>
<comment type="caution">
    <text evidence="2">The sequence shown here is derived from an EMBL/GenBank/DDBJ whole genome shotgun (WGS) entry which is preliminary data.</text>
</comment>
<proteinExistence type="predicted"/>
<sequence length="323" mass="34550">MGPRPLNVVVRRRGPGRRPERPVTGVPAGRAQPEMIAGGLPPTPDHDLQYHGGKTIRSLAFTNLYVGGAQAWNPGLRQNIDAALAAAMSDAHLNNVMMQYFANQSIASTFTPSRVLPGAPPATFSQADVEALVGQLYARGQLTGFDLGATVFDFMLPSGTVLTIDSSTSLQGLGGFHGSVHPPDGTTVYYAVGVFSEVLPDGRTNGIVAFNAPWKNVVATFYHELNEARTDADVEDAIRAGNDPGADRFLGWVSPQGEECGDFPVFEAEPDLSLVMQEVPLTDGSGTVPVQFQYSDAVHGPEGPIPAPHTAGRSQKHRRKRRR</sequence>
<reference evidence="2 3" key="1">
    <citation type="journal article" date="2019" name="Nat. Microbiol.">
        <title>Mediterranean grassland soil C-N compound turnover is dependent on rainfall and depth, and is mediated by genomically divergent microorganisms.</title>
        <authorList>
            <person name="Diamond S."/>
            <person name="Andeer P.F."/>
            <person name="Li Z."/>
            <person name="Crits-Christoph A."/>
            <person name="Burstein D."/>
            <person name="Anantharaman K."/>
            <person name="Lane K.R."/>
            <person name="Thomas B.C."/>
            <person name="Pan C."/>
            <person name="Northen T.R."/>
            <person name="Banfield J.F."/>
        </authorList>
    </citation>
    <scope>NUCLEOTIDE SEQUENCE [LARGE SCALE GENOMIC DNA]</scope>
    <source>
        <strain evidence="2">NP_3</strain>
    </source>
</reference>
<dbReference type="AlphaFoldDB" id="A0A537JWP7"/>
<organism evidence="2 3">
    <name type="scientific">Candidatus Segetimicrobium genomatis</name>
    <dbReference type="NCBI Taxonomy" id="2569760"/>
    <lineage>
        <taxon>Bacteria</taxon>
        <taxon>Bacillati</taxon>
        <taxon>Candidatus Sysuimicrobiota</taxon>
        <taxon>Candidatus Sysuimicrobiia</taxon>
        <taxon>Candidatus Sysuimicrobiales</taxon>
        <taxon>Candidatus Segetimicrobiaceae</taxon>
        <taxon>Candidatus Segetimicrobium</taxon>
    </lineage>
</organism>
<dbReference type="EMBL" id="VBAK01000149">
    <property type="protein sequence ID" value="TMI87910.1"/>
    <property type="molecule type" value="Genomic_DNA"/>
</dbReference>
<feature type="region of interest" description="Disordered" evidence="1">
    <location>
        <begin position="11"/>
        <end position="32"/>
    </location>
</feature>
<evidence type="ECO:0000313" key="2">
    <source>
        <dbReference type="EMBL" id="TMI87910.1"/>
    </source>
</evidence>
<protein>
    <submittedName>
        <fullName evidence="2">Uncharacterized protein</fullName>
    </submittedName>
</protein>
<evidence type="ECO:0000313" key="3">
    <source>
        <dbReference type="Proteomes" id="UP000318509"/>
    </source>
</evidence>